<comment type="caution">
    <text evidence="2">The sequence shown here is derived from an EMBL/GenBank/DDBJ whole genome shotgun (WGS) entry which is preliminary data.</text>
</comment>
<dbReference type="InterPro" id="IPR039564">
    <property type="entry name" value="Peptidase_C39-like"/>
</dbReference>
<gene>
    <name evidence="2" type="ORF">ENR64_07295</name>
</gene>
<dbReference type="EMBL" id="DSRU01000093">
    <property type="protein sequence ID" value="HFM97561.1"/>
    <property type="molecule type" value="Genomic_DNA"/>
</dbReference>
<protein>
    <recommendedName>
        <fullName evidence="1">Peptidase C39-like domain-containing protein</fullName>
    </recommendedName>
</protein>
<evidence type="ECO:0000259" key="1">
    <source>
        <dbReference type="Pfam" id="PF13529"/>
    </source>
</evidence>
<accession>A0A7C3PNT1</accession>
<organism evidence="2">
    <name type="scientific">Oscillatoriales cyanobacterium SpSt-418</name>
    <dbReference type="NCBI Taxonomy" id="2282169"/>
    <lineage>
        <taxon>Bacteria</taxon>
        <taxon>Bacillati</taxon>
        <taxon>Cyanobacteriota</taxon>
        <taxon>Cyanophyceae</taxon>
        <taxon>Oscillatoriophycideae</taxon>
        <taxon>Oscillatoriales</taxon>
    </lineage>
</organism>
<feature type="domain" description="Peptidase C39-like" evidence="1">
    <location>
        <begin position="179"/>
        <end position="302"/>
    </location>
</feature>
<reference evidence="2" key="1">
    <citation type="journal article" date="2020" name="mSystems">
        <title>Genome- and Community-Level Interaction Insights into Carbon Utilization and Element Cycling Functions of Hydrothermarchaeota in Hydrothermal Sediment.</title>
        <authorList>
            <person name="Zhou Z."/>
            <person name="Liu Y."/>
            <person name="Xu W."/>
            <person name="Pan J."/>
            <person name="Luo Z.H."/>
            <person name="Li M."/>
        </authorList>
    </citation>
    <scope>NUCLEOTIDE SEQUENCE [LARGE SCALE GENOMIC DNA]</scope>
    <source>
        <strain evidence="2">SpSt-418</strain>
    </source>
</reference>
<name>A0A7C3PNT1_9CYAN</name>
<proteinExistence type="predicted"/>
<dbReference type="AlphaFoldDB" id="A0A7C3PNT1"/>
<evidence type="ECO:0000313" key="2">
    <source>
        <dbReference type="EMBL" id="HFM97561.1"/>
    </source>
</evidence>
<dbReference type="Pfam" id="PF13529">
    <property type="entry name" value="Peptidase_C39_2"/>
    <property type="match status" value="1"/>
</dbReference>
<dbReference type="Gene3D" id="3.90.70.10">
    <property type="entry name" value="Cysteine proteinases"/>
    <property type="match status" value="1"/>
</dbReference>
<sequence>MAIQLKIIQDTVFKQTTEDSAALPPEDKVTVAAGTILDIHSWKTLNQTHIRVALLRDSFGNPPRNTWCVFIPHIQLIQPPSIKVTQNTVFKQSTQSSSQLPPEDKADVAAGRVFYLHSWATASNDHYKLSLTWNELGNPSRNTWYAYAPHIQFINTQAQVVPLPGTPPISGGLPATKQLNVPHKSQLDNALNPTGACNVTSFAMVMSYFQIRGNTNVGQLEDELYRYMERQGLSRWDPYDLATMARNYGLVDDFTMQGRLSDIRKAIAEGRPCIIHGYFTSFGHIIVVRGYDQYGFFVNDPYGEWTSSGYLNNVSGANLHYSNALIQSKCSPEGEAYIWLHRLSKKNTNAFSRLFNFFDRD</sequence>